<evidence type="ECO:0000313" key="4">
    <source>
        <dbReference type="EMBL" id="MCL7026741.1"/>
    </source>
</evidence>
<dbReference type="Pfam" id="PF00407">
    <property type="entry name" value="Bet_v_1"/>
    <property type="match status" value="1"/>
</dbReference>
<dbReference type="EMBL" id="JAJJMA010060672">
    <property type="protein sequence ID" value="MCL7026741.1"/>
    <property type="molecule type" value="Genomic_DNA"/>
</dbReference>
<proteinExistence type="inferred from homology"/>
<dbReference type="GO" id="GO:0010427">
    <property type="term" value="F:abscisic acid binding"/>
    <property type="evidence" value="ECO:0007669"/>
    <property type="project" value="TreeGrafter"/>
</dbReference>
<dbReference type="GO" id="GO:0004864">
    <property type="term" value="F:protein phosphatase inhibitor activity"/>
    <property type="evidence" value="ECO:0007669"/>
    <property type="project" value="TreeGrafter"/>
</dbReference>
<dbReference type="GO" id="GO:0038023">
    <property type="term" value="F:signaling receptor activity"/>
    <property type="evidence" value="ECO:0007669"/>
    <property type="project" value="TreeGrafter"/>
</dbReference>
<dbReference type="GO" id="GO:0005634">
    <property type="term" value="C:nucleus"/>
    <property type="evidence" value="ECO:0007669"/>
    <property type="project" value="TreeGrafter"/>
</dbReference>
<evidence type="ECO:0000259" key="3">
    <source>
        <dbReference type="Pfam" id="PF00407"/>
    </source>
</evidence>
<evidence type="ECO:0000256" key="1">
    <source>
        <dbReference type="ARBA" id="ARBA00009744"/>
    </source>
</evidence>
<evidence type="ECO:0000256" key="2">
    <source>
        <dbReference type="ARBA" id="ARBA00022589"/>
    </source>
</evidence>
<keyword evidence="2" id="KW-0017">Alkaloid metabolism</keyword>
<keyword evidence="5" id="KW-1185">Reference proteome</keyword>
<dbReference type="PANTHER" id="PTHR31213">
    <property type="entry name" value="OS08G0374000 PROTEIN-RELATED"/>
    <property type="match status" value="1"/>
</dbReference>
<dbReference type="PANTHER" id="PTHR31213:SF19">
    <property type="entry name" value="BET V I_MAJOR LATEX PROTEIN DOMAIN-CONTAINING PROTEIN"/>
    <property type="match status" value="1"/>
</dbReference>
<dbReference type="SUPFAM" id="SSF55961">
    <property type="entry name" value="Bet v1-like"/>
    <property type="match status" value="1"/>
</dbReference>
<accession>A0AA41S0F0</accession>
<dbReference type="GO" id="GO:0009820">
    <property type="term" value="P:alkaloid metabolic process"/>
    <property type="evidence" value="ECO:0007669"/>
    <property type="project" value="UniProtKB-KW"/>
</dbReference>
<evidence type="ECO:0000313" key="5">
    <source>
        <dbReference type="Proteomes" id="UP001177140"/>
    </source>
</evidence>
<dbReference type="Proteomes" id="UP001177140">
    <property type="component" value="Unassembled WGS sequence"/>
</dbReference>
<dbReference type="CDD" id="cd07816">
    <property type="entry name" value="Bet_v1-like"/>
    <property type="match status" value="1"/>
</dbReference>
<dbReference type="InterPro" id="IPR000916">
    <property type="entry name" value="Bet_v_I/MLP"/>
</dbReference>
<dbReference type="Gene3D" id="3.30.530.20">
    <property type="match status" value="1"/>
</dbReference>
<feature type="domain" description="Bet v I/Major latex protein" evidence="3">
    <location>
        <begin position="4"/>
        <end position="92"/>
    </location>
</feature>
<organism evidence="4 5">
    <name type="scientific">Papaver nudicaule</name>
    <name type="common">Iceland poppy</name>
    <dbReference type="NCBI Taxonomy" id="74823"/>
    <lineage>
        <taxon>Eukaryota</taxon>
        <taxon>Viridiplantae</taxon>
        <taxon>Streptophyta</taxon>
        <taxon>Embryophyta</taxon>
        <taxon>Tracheophyta</taxon>
        <taxon>Spermatophyta</taxon>
        <taxon>Magnoliopsida</taxon>
        <taxon>Ranunculales</taxon>
        <taxon>Papaveraceae</taxon>
        <taxon>Papaveroideae</taxon>
        <taxon>Papaver</taxon>
    </lineage>
</organism>
<gene>
    <name evidence="4" type="ORF">MKW94_006420</name>
</gene>
<dbReference type="InterPro" id="IPR050279">
    <property type="entry name" value="Plant_def-hormone_signal"/>
</dbReference>
<dbReference type="GO" id="GO:0005737">
    <property type="term" value="C:cytoplasm"/>
    <property type="evidence" value="ECO:0007669"/>
    <property type="project" value="TreeGrafter"/>
</dbReference>
<dbReference type="GO" id="GO:0009738">
    <property type="term" value="P:abscisic acid-activated signaling pathway"/>
    <property type="evidence" value="ECO:0007669"/>
    <property type="project" value="TreeGrafter"/>
</dbReference>
<name>A0AA41S0F0_PAPNU</name>
<protein>
    <recommendedName>
        <fullName evidence="3">Bet v I/Major latex protein domain-containing protein</fullName>
    </recommendedName>
</protein>
<comment type="similarity">
    <text evidence="1">Belongs to the BetVI family.</text>
</comment>
<comment type="caution">
    <text evidence="4">The sequence shown here is derived from an EMBL/GenBank/DDBJ whole genome shotgun (WGS) entry which is preliminary data.</text>
</comment>
<dbReference type="InterPro" id="IPR023393">
    <property type="entry name" value="START-like_dom_sf"/>
</dbReference>
<sequence length="115" mass="12978">MRYELINEMRVNASASDIWAVYSSHDLPKLVVRLLPSAIESIDYIEGNGGVGSILRLVFPPGSVPLTYKEKFITIDHRRRLKEVLMIEGGFLAMGVTFCMDSFRIIDNSCIIRSI</sequence>
<dbReference type="AlphaFoldDB" id="A0AA41S0F0"/>
<reference evidence="4" key="1">
    <citation type="submission" date="2022-03" db="EMBL/GenBank/DDBJ databases">
        <title>A functionally conserved STORR gene fusion in Papaver species that diverged 16.8 million years ago.</title>
        <authorList>
            <person name="Catania T."/>
        </authorList>
    </citation>
    <scope>NUCLEOTIDE SEQUENCE</scope>
    <source>
        <strain evidence="4">S-191538</strain>
    </source>
</reference>
<dbReference type="GO" id="GO:0006952">
    <property type="term" value="P:defense response"/>
    <property type="evidence" value="ECO:0007669"/>
    <property type="project" value="InterPro"/>
</dbReference>